<keyword evidence="3" id="KW-0560">Oxidoreductase</keyword>
<accession>A0A9W8DS51</accession>
<proteinExistence type="inferred from homology"/>
<dbReference type="Proteomes" id="UP001150569">
    <property type="component" value="Unassembled WGS sequence"/>
</dbReference>
<dbReference type="OrthoDB" id="310895at2759"/>
<dbReference type="Gene3D" id="3.40.605.10">
    <property type="entry name" value="Aldehyde Dehydrogenase, Chain A, domain 1"/>
    <property type="match status" value="1"/>
</dbReference>
<dbReference type="InterPro" id="IPR015590">
    <property type="entry name" value="Aldehyde_DH_dom"/>
</dbReference>
<comment type="caution">
    <text evidence="6">The sequence shown here is derived from an EMBL/GenBank/DDBJ whole genome shotgun (WGS) entry which is preliminary data.</text>
</comment>
<dbReference type="PROSITE" id="PS00070">
    <property type="entry name" value="ALDEHYDE_DEHYDR_CYS"/>
    <property type="match status" value="1"/>
</dbReference>
<dbReference type="AlphaFoldDB" id="A0A9W8DS51"/>
<dbReference type="PANTHER" id="PTHR43866:SF3">
    <property type="entry name" value="METHYLMALONATE-SEMIALDEHYDE DEHYDROGENASE [ACYLATING], MITOCHONDRIAL"/>
    <property type="match status" value="1"/>
</dbReference>
<dbReference type="GO" id="GO:0005739">
    <property type="term" value="C:mitochondrion"/>
    <property type="evidence" value="ECO:0007669"/>
    <property type="project" value="TreeGrafter"/>
</dbReference>
<dbReference type="InterPro" id="IPR016161">
    <property type="entry name" value="Ald_DH/histidinol_DH"/>
</dbReference>
<dbReference type="InterPro" id="IPR016162">
    <property type="entry name" value="Ald_DH_N"/>
</dbReference>
<dbReference type="SUPFAM" id="SSF53720">
    <property type="entry name" value="ALDH-like"/>
    <property type="match status" value="1"/>
</dbReference>
<evidence type="ECO:0000313" key="6">
    <source>
        <dbReference type="EMBL" id="KAJ1915545.1"/>
    </source>
</evidence>
<dbReference type="InterPro" id="IPR010061">
    <property type="entry name" value="MeMal-semiAld_DH"/>
</dbReference>
<sequence length="538" mass="58490">MSSVLRLTRQGATRYPTVARRSPVGQAHLLRLLSTTAPANEPPKTPLYINGEFIQSRTKDWIEVHNPATQEVVALVPQATPDELQEASRSAAHAFKTWRKTSVLSRQRMMFDYQALIRDHMDELARSIVTEQGKTFVDAKGDVLRGLQVVEAATSIPDLTMGQRLEVAKDMDTYSIREPLGVVAGICPFNFPAMIPLWMFPLAIACGNTTLIKPSERDPGATMILARLAAEAGIPAGVLNVVHGSVNTVNFLCDDPAVRAISFVGSDHAGKYIYDRGSANGKRVQANLGAKNHGVIMPDADRNHTLNQLAGAAFGAAGQRCMALSTAVFVGESREWQADLVERARALKVGQGFDADTDVGPVISPQALERIHGLIQSGVDEGAELLLDGRQVSIQGYERGNFLGPTILTKVRPEMRCYQEEIFGPVLVCLEVKTLDEALELINANRYGNGTAIFTRSGATARKFQQEVDAGQVGINVPIPVPLPMFSFTGSRGSFLGDLNFYGRSGVSFYTNIKTITSLWRAEDADHTTASVNMPTMH</sequence>
<feature type="domain" description="Aldehyde dehydrogenase" evidence="5">
    <location>
        <begin position="54"/>
        <end position="516"/>
    </location>
</feature>
<dbReference type="GO" id="GO:0006574">
    <property type="term" value="P:L-valine catabolic process"/>
    <property type="evidence" value="ECO:0007669"/>
    <property type="project" value="TreeGrafter"/>
</dbReference>
<evidence type="ECO:0000259" key="5">
    <source>
        <dbReference type="Pfam" id="PF00171"/>
    </source>
</evidence>
<keyword evidence="4" id="KW-0520">NAD</keyword>
<dbReference type="EC" id="1.2.1.27" evidence="2"/>
<evidence type="ECO:0000256" key="4">
    <source>
        <dbReference type="ARBA" id="ARBA00023027"/>
    </source>
</evidence>
<name>A0A9W8DS51_9FUNG</name>
<evidence type="ECO:0000256" key="3">
    <source>
        <dbReference type="ARBA" id="ARBA00023002"/>
    </source>
</evidence>
<dbReference type="CDD" id="cd07085">
    <property type="entry name" value="ALDH_F6_MMSDH"/>
    <property type="match status" value="1"/>
</dbReference>
<evidence type="ECO:0000313" key="7">
    <source>
        <dbReference type="Proteomes" id="UP001150569"/>
    </source>
</evidence>
<dbReference type="InterPro" id="IPR016163">
    <property type="entry name" value="Ald_DH_C"/>
</dbReference>
<dbReference type="GO" id="GO:0006210">
    <property type="term" value="P:thymine catabolic process"/>
    <property type="evidence" value="ECO:0007669"/>
    <property type="project" value="TreeGrafter"/>
</dbReference>
<organism evidence="6 7">
    <name type="scientific">Tieghemiomyces parasiticus</name>
    <dbReference type="NCBI Taxonomy" id="78921"/>
    <lineage>
        <taxon>Eukaryota</taxon>
        <taxon>Fungi</taxon>
        <taxon>Fungi incertae sedis</taxon>
        <taxon>Zoopagomycota</taxon>
        <taxon>Kickxellomycotina</taxon>
        <taxon>Dimargaritomycetes</taxon>
        <taxon>Dimargaritales</taxon>
        <taxon>Dimargaritaceae</taxon>
        <taxon>Tieghemiomyces</taxon>
    </lineage>
</organism>
<dbReference type="InterPro" id="IPR016160">
    <property type="entry name" value="Ald_DH_CS_CYS"/>
</dbReference>
<protein>
    <recommendedName>
        <fullName evidence="2">methylmalonate-semialdehyde dehydrogenase (CoA acylating)</fullName>
        <ecNumber evidence="2">1.2.1.27</ecNumber>
    </recommendedName>
</protein>
<dbReference type="NCBIfam" id="TIGR01722">
    <property type="entry name" value="MMSDH"/>
    <property type="match status" value="1"/>
</dbReference>
<dbReference type="FunFam" id="3.40.309.10:FF:000002">
    <property type="entry name" value="Methylmalonate-semialdehyde dehydrogenase (Acylating)"/>
    <property type="match status" value="1"/>
</dbReference>
<keyword evidence="7" id="KW-1185">Reference proteome</keyword>
<evidence type="ECO:0000256" key="1">
    <source>
        <dbReference type="ARBA" id="ARBA00009986"/>
    </source>
</evidence>
<evidence type="ECO:0000256" key="2">
    <source>
        <dbReference type="ARBA" id="ARBA00013048"/>
    </source>
</evidence>
<comment type="similarity">
    <text evidence="1">Belongs to the aldehyde dehydrogenase family.</text>
</comment>
<reference evidence="6" key="1">
    <citation type="submission" date="2022-07" db="EMBL/GenBank/DDBJ databases">
        <title>Phylogenomic reconstructions and comparative analyses of Kickxellomycotina fungi.</title>
        <authorList>
            <person name="Reynolds N.K."/>
            <person name="Stajich J.E."/>
            <person name="Barry K."/>
            <person name="Grigoriev I.V."/>
            <person name="Crous P."/>
            <person name="Smith M.E."/>
        </authorList>
    </citation>
    <scope>NUCLEOTIDE SEQUENCE</scope>
    <source>
        <strain evidence="6">RSA 861</strain>
    </source>
</reference>
<dbReference type="PANTHER" id="PTHR43866">
    <property type="entry name" value="MALONATE-SEMIALDEHYDE DEHYDROGENASE"/>
    <property type="match status" value="1"/>
</dbReference>
<dbReference type="EMBL" id="JANBPT010000625">
    <property type="protein sequence ID" value="KAJ1915545.1"/>
    <property type="molecule type" value="Genomic_DNA"/>
</dbReference>
<gene>
    <name evidence="6" type="ORF">IWQ60_008401</name>
</gene>
<dbReference type="FunFam" id="3.40.605.10:FF:000003">
    <property type="entry name" value="Methylmalonate-semialdehyde dehydrogenase [acylating]"/>
    <property type="match status" value="1"/>
</dbReference>
<dbReference type="Pfam" id="PF00171">
    <property type="entry name" value="Aldedh"/>
    <property type="match status" value="1"/>
</dbReference>
<dbReference type="GO" id="GO:0004491">
    <property type="term" value="F:methylmalonate-semialdehyde dehydrogenase (acylating, NAD) activity"/>
    <property type="evidence" value="ECO:0007669"/>
    <property type="project" value="UniProtKB-EC"/>
</dbReference>
<dbReference type="Gene3D" id="3.40.309.10">
    <property type="entry name" value="Aldehyde Dehydrogenase, Chain A, domain 2"/>
    <property type="match status" value="1"/>
</dbReference>